<dbReference type="AlphaFoldDB" id="A0A3S2V606"/>
<reference evidence="2 3" key="1">
    <citation type="submission" date="2019-01" db="EMBL/GenBank/DDBJ databases">
        <authorList>
            <person name="Chen W.-M."/>
        </authorList>
    </citation>
    <scope>NUCLEOTIDE SEQUENCE [LARGE SCALE GENOMIC DNA]</scope>
    <source>
        <strain evidence="2 3">TER-1</strain>
    </source>
</reference>
<feature type="signal peptide" evidence="1">
    <location>
        <begin position="1"/>
        <end position="23"/>
    </location>
</feature>
<evidence type="ECO:0000313" key="2">
    <source>
        <dbReference type="EMBL" id="RVU14467.1"/>
    </source>
</evidence>
<dbReference type="RefSeq" id="WP_127733243.1">
    <property type="nucleotide sequence ID" value="NZ_SACP01000030.1"/>
</dbReference>
<evidence type="ECO:0000256" key="1">
    <source>
        <dbReference type="SAM" id="SignalP"/>
    </source>
</evidence>
<organism evidence="2 3">
    <name type="scientific">Methylobacterium oryzihabitans</name>
    <dbReference type="NCBI Taxonomy" id="2499852"/>
    <lineage>
        <taxon>Bacteria</taxon>
        <taxon>Pseudomonadati</taxon>
        <taxon>Pseudomonadota</taxon>
        <taxon>Alphaproteobacteria</taxon>
        <taxon>Hyphomicrobiales</taxon>
        <taxon>Methylobacteriaceae</taxon>
        <taxon>Methylobacterium</taxon>
    </lineage>
</organism>
<dbReference type="Proteomes" id="UP000286997">
    <property type="component" value="Unassembled WGS sequence"/>
</dbReference>
<name>A0A3S2V606_9HYPH</name>
<accession>A0A3S2V606</accession>
<dbReference type="OrthoDB" id="8002392at2"/>
<evidence type="ECO:0008006" key="4">
    <source>
        <dbReference type="Google" id="ProtNLM"/>
    </source>
</evidence>
<feature type="chain" id="PRO_5018587165" description="EfeO-type cupredoxin-like domain-containing protein" evidence="1">
    <location>
        <begin position="24"/>
        <end position="152"/>
    </location>
</feature>
<keyword evidence="1" id="KW-0732">Signal</keyword>
<protein>
    <recommendedName>
        <fullName evidence="4">EfeO-type cupredoxin-like domain-containing protein</fullName>
    </recommendedName>
</protein>
<evidence type="ECO:0000313" key="3">
    <source>
        <dbReference type="Proteomes" id="UP000286997"/>
    </source>
</evidence>
<dbReference type="EMBL" id="SACP01000030">
    <property type="protein sequence ID" value="RVU14467.1"/>
    <property type="molecule type" value="Genomic_DNA"/>
</dbReference>
<gene>
    <name evidence="2" type="ORF">EOE48_23120</name>
</gene>
<keyword evidence="3" id="KW-1185">Reference proteome</keyword>
<sequence>MPARLTTALPLAGLVALAVPALAANDLPPPKAGGEVMPPVEVTISTKDGAADCAPAELRLPAQSNVSLQVVNQSDAQVSITAPQIFQNKNVLHHDGDVVHVASNDAYLVKAKGKGEIRLRTIAPGNYTWGCTSVNAQSKPFEGKLTLVDPAQ</sequence>
<proteinExistence type="predicted"/>
<comment type="caution">
    <text evidence="2">The sequence shown here is derived from an EMBL/GenBank/DDBJ whole genome shotgun (WGS) entry which is preliminary data.</text>
</comment>